<keyword evidence="2" id="KW-1185">Reference proteome</keyword>
<reference evidence="1" key="2">
    <citation type="submission" date="2025-09" db="UniProtKB">
        <authorList>
            <consortium name="Ensembl"/>
        </authorList>
    </citation>
    <scope>IDENTIFICATION</scope>
</reference>
<evidence type="ECO:0000313" key="1">
    <source>
        <dbReference type="Ensembl" id="ENSEBUP00000024033.1"/>
    </source>
</evidence>
<dbReference type="Gene3D" id="3.10.450.240">
    <property type="match status" value="1"/>
</dbReference>
<dbReference type="GO" id="GO:0043022">
    <property type="term" value="F:ribosome binding"/>
    <property type="evidence" value="ECO:0007669"/>
    <property type="project" value="TreeGrafter"/>
</dbReference>
<dbReference type="GO" id="GO:0032979">
    <property type="term" value="P:protein insertion into mitochondrial inner membrane from matrix"/>
    <property type="evidence" value="ECO:0007669"/>
    <property type="project" value="TreeGrafter"/>
</dbReference>
<reference evidence="1" key="1">
    <citation type="submission" date="2025-08" db="UniProtKB">
        <authorList>
            <consortium name="Ensembl"/>
        </authorList>
    </citation>
    <scope>IDENTIFICATION</scope>
</reference>
<dbReference type="AlphaFoldDB" id="A0A8C4R5T5"/>
<name>A0A8C4R5T5_EPTBU</name>
<sequence length="269" mass="30487">MASSRAVTVLTNVVSIGRCFGVLRSRPTRRLSQSVARSLGSPAPTSRVWGALHAYRPQCRTYVRGTSRDDHEHPERGDEQPQQVHVFISPPSPIRWLRNKIGCFVIRTSMDPSFSLDAFLIGAKQAFILVSTYLSQSRYEDLKGLVSEEALAVMCTKYEAMPQSSRRHLAVAPKDIANINPIDIGVWFDDKGGKFASVWIRFLFMSKMLKPGEQVEHVQVLYRRKHQPLGVTGTLDGDRLILVAFYMFHRDFSNENGWIITRTCYSLPE</sequence>
<evidence type="ECO:0000313" key="2">
    <source>
        <dbReference type="Proteomes" id="UP000694388"/>
    </source>
</evidence>
<dbReference type="PANTHER" id="PTHR13333">
    <property type="entry name" value="M-AAA PROTEASE-INTERACTING PROTEIN 1, MITOCHONDRIAL"/>
    <property type="match status" value="1"/>
</dbReference>
<organism evidence="1 2">
    <name type="scientific">Eptatretus burgeri</name>
    <name type="common">Inshore hagfish</name>
    <dbReference type="NCBI Taxonomy" id="7764"/>
    <lineage>
        <taxon>Eukaryota</taxon>
        <taxon>Metazoa</taxon>
        <taxon>Chordata</taxon>
        <taxon>Craniata</taxon>
        <taxon>Vertebrata</taxon>
        <taxon>Cyclostomata</taxon>
        <taxon>Myxini</taxon>
        <taxon>Myxiniformes</taxon>
        <taxon>Myxinidae</taxon>
        <taxon>Eptatretinae</taxon>
        <taxon>Eptatretus</taxon>
    </lineage>
</organism>
<protein>
    <submittedName>
        <fullName evidence="1">Uncharacterized protein</fullName>
    </submittedName>
</protein>
<proteinExistence type="predicted"/>
<dbReference type="Ensembl" id="ENSEBUT00000024609.1">
    <property type="protein sequence ID" value="ENSEBUP00000024033.1"/>
    <property type="gene ID" value="ENSEBUG00000014800.1"/>
</dbReference>
<dbReference type="GO" id="GO:0005743">
    <property type="term" value="C:mitochondrial inner membrane"/>
    <property type="evidence" value="ECO:0007669"/>
    <property type="project" value="TreeGrafter"/>
</dbReference>
<dbReference type="OMA" id="WGALHAY"/>
<accession>A0A8C4R5T5</accession>
<dbReference type="Proteomes" id="UP000694388">
    <property type="component" value="Unplaced"/>
</dbReference>
<dbReference type="InterPro" id="IPR032710">
    <property type="entry name" value="NTF2-like_dom_sf"/>
</dbReference>
<dbReference type="PANTHER" id="PTHR13333:SF5">
    <property type="entry name" value="M-AAA PROTEASE-INTERACTING PROTEIN 1, MITOCHONDRIAL"/>
    <property type="match status" value="1"/>
</dbReference>
<dbReference type="SUPFAM" id="SSF54427">
    <property type="entry name" value="NTF2-like"/>
    <property type="match status" value="1"/>
</dbReference>